<dbReference type="Proteomes" id="UP001054857">
    <property type="component" value="Unassembled WGS sequence"/>
</dbReference>
<dbReference type="InterPro" id="IPR013766">
    <property type="entry name" value="Thioredoxin_domain"/>
</dbReference>
<proteinExistence type="predicted"/>
<gene>
    <name evidence="2" type="ORF">Agub_g2939</name>
</gene>
<dbReference type="Pfam" id="PF00085">
    <property type="entry name" value="Thioredoxin"/>
    <property type="match status" value="1"/>
</dbReference>
<reference evidence="2 3" key="1">
    <citation type="journal article" date="2021" name="Sci. Rep.">
        <title>Genome sequencing of the multicellular alga Astrephomene provides insights into convergent evolution of germ-soma differentiation.</title>
        <authorList>
            <person name="Yamashita S."/>
            <person name="Yamamoto K."/>
            <person name="Matsuzaki R."/>
            <person name="Suzuki S."/>
            <person name="Yamaguchi H."/>
            <person name="Hirooka S."/>
            <person name="Minakuchi Y."/>
            <person name="Miyagishima S."/>
            <person name="Kawachi M."/>
            <person name="Toyoda A."/>
            <person name="Nozaki H."/>
        </authorList>
    </citation>
    <scope>NUCLEOTIDE SEQUENCE [LARGE SCALE GENOMIC DNA]</scope>
    <source>
        <strain evidence="2 3">NIES-4017</strain>
    </source>
</reference>
<keyword evidence="3" id="KW-1185">Reference proteome</keyword>
<dbReference type="Gene3D" id="3.40.30.10">
    <property type="entry name" value="Glutaredoxin"/>
    <property type="match status" value="1"/>
</dbReference>
<dbReference type="CDD" id="cd02947">
    <property type="entry name" value="TRX_family"/>
    <property type="match status" value="1"/>
</dbReference>
<dbReference type="InterPro" id="IPR044176">
    <property type="entry name" value="TRL4_chloroplastic"/>
</dbReference>
<name>A0AAD3HIH4_9CHLO</name>
<organism evidence="2 3">
    <name type="scientific">Astrephomene gubernaculifera</name>
    <dbReference type="NCBI Taxonomy" id="47775"/>
    <lineage>
        <taxon>Eukaryota</taxon>
        <taxon>Viridiplantae</taxon>
        <taxon>Chlorophyta</taxon>
        <taxon>core chlorophytes</taxon>
        <taxon>Chlorophyceae</taxon>
        <taxon>CS clade</taxon>
        <taxon>Chlamydomonadales</taxon>
        <taxon>Astrephomenaceae</taxon>
        <taxon>Astrephomene</taxon>
    </lineage>
</organism>
<dbReference type="PANTHER" id="PTHR47912:SF1">
    <property type="entry name" value="THIOREDOXIN-LIKE 4, CHLOROPLASTIC"/>
    <property type="match status" value="1"/>
</dbReference>
<comment type="caution">
    <text evidence="2">The sequence shown here is derived from an EMBL/GenBank/DDBJ whole genome shotgun (WGS) entry which is preliminary data.</text>
</comment>
<protein>
    <recommendedName>
        <fullName evidence="1">Thioredoxin domain-containing protein</fullName>
    </recommendedName>
</protein>
<evidence type="ECO:0000259" key="1">
    <source>
        <dbReference type="Pfam" id="PF00085"/>
    </source>
</evidence>
<dbReference type="EMBL" id="BMAR01000002">
    <property type="protein sequence ID" value="GFR42097.1"/>
    <property type="molecule type" value="Genomic_DNA"/>
</dbReference>
<feature type="domain" description="Thioredoxin" evidence="1">
    <location>
        <begin position="89"/>
        <end position="164"/>
    </location>
</feature>
<dbReference type="AlphaFoldDB" id="A0AAD3HIH4"/>
<dbReference type="PANTHER" id="PTHR47912">
    <property type="entry name" value="THIOREDOXIN-LIKE 4, CHLOROPLASTIC"/>
    <property type="match status" value="1"/>
</dbReference>
<evidence type="ECO:0000313" key="3">
    <source>
        <dbReference type="Proteomes" id="UP001054857"/>
    </source>
</evidence>
<accession>A0AAD3HIH4</accession>
<dbReference type="InterPro" id="IPR036249">
    <property type="entry name" value="Thioredoxin-like_sf"/>
</dbReference>
<dbReference type="SUPFAM" id="SSF52833">
    <property type="entry name" value="Thioredoxin-like"/>
    <property type="match status" value="1"/>
</dbReference>
<evidence type="ECO:0000313" key="2">
    <source>
        <dbReference type="EMBL" id="GFR42097.1"/>
    </source>
</evidence>
<sequence length="209" mass="23201">MALRSYSMPQQSLGCVKRGIPVLTSPSRFTGLRTSALNIDRRGALDAAWKRQEEAEARHKRITSDISEKKLITCPDAPSLDIVLEQAGSALVAVFVYSRQCGVCKDAAKRFDQLRTEAVHAKSRIVFVQHDVETDYGDRSDISRIYNVRSVPCFLFFDGGAVIRRLSLRDVRSLAGPRPSIQAALAEDVRRLKSTLLEVLLSRAPSARS</sequence>